<keyword evidence="3" id="KW-1185">Reference proteome</keyword>
<gene>
    <name evidence="2" type="ORF">HCN56_00480</name>
</gene>
<dbReference type="AlphaFoldDB" id="A0A7X6CX90"/>
<evidence type="ECO:0000313" key="3">
    <source>
        <dbReference type="Proteomes" id="UP000578686"/>
    </source>
</evidence>
<dbReference type="InterPro" id="IPR025202">
    <property type="entry name" value="PLD-like_dom"/>
</dbReference>
<organism evidence="2 3">
    <name type="scientific">Streptomyces lonarensis</name>
    <dbReference type="NCBI Taxonomy" id="700599"/>
    <lineage>
        <taxon>Bacteria</taxon>
        <taxon>Bacillati</taxon>
        <taxon>Actinomycetota</taxon>
        <taxon>Actinomycetes</taxon>
        <taxon>Kitasatosporales</taxon>
        <taxon>Streptomycetaceae</taxon>
        <taxon>Streptomyces</taxon>
    </lineage>
</organism>
<dbReference type="RefSeq" id="WP_167967394.1">
    <property type="nucleotide sequence ID" value="NZ_BHZG01000021.1"/>
</dbReference>
<dbReference type="InterPro" id="IPR001736">
    <property type="entry name" value="PLipase_D/transphosphatidylase"/>
</dbReference>
<comment type="caution">
    <text evidence="2">The sequence shown here is derived from an EMBL/GenBank/DDBJ whole genome shotgun (WGS) entry which is preliminary data.</text>
</comment>
<dbReference type="InterPro" id="IPR059166">
    <property type="entry name" value="PLD-like_cat"/>
</dbReference>
<evidence type="ECO:0000259" key="1">
    <source>
        <dbReference type="PROSITE" id="PS50035"/>
    </source>
</evidence>
<dbReference type="EMBL" id="JAAVJD010000002">
    <property type="protein sequence ID" value="NJQ04088.1"/>
    <property type="molecule type" value="Genomic_DNA"/>
</dbReference>
<dbReference type="SUPFAM" id="SSF56024">
    <property type="entry name" value="Phospholipase D/nuclease"/>
    <property type="match status" value="1"/>
</dbReference>
<protein>
    <recommendedName>
        <fullName evidence="1">PLD phosphodiesterase domain-containing protein</fullName>
    </recommendedName>
</protein>
<dbReference type="GO" id="GO:0003824">
    <property type="term" value="F:catalytic activity"/>
    <property type="evidence" value="ECO:0007669"/>
    <property type="project" value="InterPro"/>
</dbReference>
<sequence>MTSDHVWRQIEGLLATARGRVVLVAPFIKREVFAAAVGAVTAAEAEILCVTRWSVMEVAAGVSDPEIAELAAADSRVSILLCHDLHAKLYLADDRCLVGSANLTAKATGRRQPRNLEVLVEVPEAHPEVQQLLRDIQATAVPATLELARQIRAQADVLKSDEDCPKFVVVTEEAEEDGPSWRPETRAPHRLYPVYRGSRHDYVSEILAGVVRDLAHLNLPQGLSETAFSKAVLAELHAMPEVEQLVTSGRLSMADLQQQLMEADGTTEAQAQRAAENICEWLKYFGEVRVVPTGPWEIRQGREFT</sequence>
<dbReference type="CDD" id="cd09176">
    <property type="entry name" value="PLDc_unchar6"/>
    <property type="match status" value="1"/>
</dbReference>
<dbReference type="GO" id="GO:0006793">
    <property type="term" value="P:phosphorus metabolic process"/>
    <property type="evidence" value="ECO:0007669"/>
    <property type="project" value="UniProtKB-ARBA"/>
</dbReference>
<dbReference type="Pfam" id="PF13091">
    <property type="entry name" value="PLDc_2"/>
    <property type="match status" value="1"/>
</dbReference>
<dbReference type="Gene3D" id="3.30.870.10">
    <property type="entry name" value="Endonuclease Chain A"/>
    <property type="match status" value="1"/>
</dbReference>
<evidence type="ECO:0000313" key="2">
    <source>
        <dbReference type="EMBL" id="NJQ04088.1"/>
    </source>
</evidence>
<accession>A0A7X6CX90</accession>
<dbReference type="PROSITE" id="PS50035">
    <property type="entry name" value="PLD"/>
    <property type="match status" value="1"/>
</dbReference>
<dbReference type="Proteomes" id="UP000578686">
    <property type="component" value="Unassembled WGS sequence"/>
</dbReference>
<proteinExistence type="predicted"/>
<reference evidence="2 3" key="1">
    <citation type="submission" date="2020-03" db="EMBL/GenBank/DDBJ databases">
        <title>Draft genome of Streptomyces sp. ventii, isolated from the Axial Seamount in the Pacific Ocean, and resequencing of the two type strains Streptomyces lonarensis strain NCL 716 and Streptomyces bohaiensis strain 11A07.</title>
        <authorList>
            <person name="Loughran R.M."/>
            <person name="Pfannmuller K.M."/>
            <person name="Wasson B.J."/>
            <person name="Deadmond M.C."/>
            <person name="Paddock B.E."/>
            <person name="Koyack M.J."/>
            <person name="Gallegos D.A."/>
            <person name="Mitchell E.A."/>
            <person name="Ushijima B."/>
            <person name="Saw J.H."/>
            <person name="Mcphail K.L."/>
            <person name="Videau P."/>
        </authorList>
    </citation>
    <scope>NUCLEOTIDE SEQUENCE [LARGE SCALE GENOMIC DNA]</scope>
    <source>
        <strain evidence="2 3">NCL716</strain>
    </source>
</reference>
<name>A0A7X6CX90_9ACTN</name>
<feature type="domain" description="PLD phosphodiesterase" evidence="1">
    <location>
        <begin position="85"/>
        <end position="107"/>
    </location>
</feature>